<feature type="signal peptide" evidence="2">
    <location>
        <begin position="1"/>
        <end position="15"/>
    </location>
</feature>
<dbReference type="RefSeq" id="XP_066707874.1">
    <property type="nucleotide sequence ID" value="XM_066866198.1"/>
</dbReference>
<dbReference type="EMBL" id="JAQQWL010000016">
    <property type="protein sequence ID" value="KAK8038022.1"/>
    <property type="molecule type" value="Genomic_DNA"/>
</dbReference>
<sequence length="286" mass="30943">MQPLVPLMLFGSLAASQIINCASFGIPDGYQGFSKWRASTKDCAEATNKLEDKFGQTVPEASSGCVSLASSGACEVSMCDASDVRREIPYEAAWLAARVVHGRHKTDGNVAGFVSLDDYGENSKYKVFVKVSRKDTPDPSNKRKRRGGLFGRRSSGPVGGDDDDVFQKQQQQPALPKEEEVGGATNATEPETGELMSALLKERAMGDGRWHSHDNVNFPNTNGLSANIRVAYGPREPLAPLQLDYAAEYLITAWDAQDGTPGSVRGRATSPRVGRPQQPQRPGHHP</sequence>
<name>A0ABR1SUM3_9PEZI</name>
<keyword evidence="4" id="KW-1185">Reference proteome</keyword>
<evidence type="ECO:0000256" key="2">
    <source>
        <dbReference type="SAM" id="SignalP"/>
    </source>
</evidence>
<dbReference type="GeneID" id="92099261"/>
<evidence type="ECO:0000313" key="3">
    <source>
        <dbReference type="EMBL" id="KAK8038022.1"/>
    </source>
</evidence>
<dbReference type="Proteomes" id="UP001480595">
    <property type="component" value="Unassembled WGS sequence"/>
</dbReference>
<feature type="compositionally biased region" description="Low complexity" evidence="1">
    <location>
        <begin position="271"/>
        <end position="286"/>
    </location>
</feature>
<protein>
    <submittedName>
        <fullName evidence="3">Uncharacterized protein</fullName>
    </submittedName>
</protein>
<feature type="region of interest" description="Disordered" evidence="1">
    <location>
        <begin position="130"/>
        <end position="192"/>
    </location>
</feature>
<gene>
    <name evidence="3" type="ORF">PG994_014789</name>
</gene>
<feature type="chain" id="PRO_5045247888" evidence="2">
    <location>
        <begin position="16"/>
        <end position="286"/>
    </location>
</feature>
<accession>A0ABR1SUM3</accession>
<keyword evidence="2" id="KW-0732">Signal</keyword>
<feature type="compositionally biased region" description="Basic and acidic residues" evidence="1">
    <location>
        <begin position="132"/>
        <end position="141"/>
    </location>
</feature>
<organism evidence="3 4">
    <name type="scientific">Apiospora phragmitis</name>
    <dbReference type="NCBI Taxonomy" id="2905665"/>
    <lineage>
        <taxon>Eukaryota</taxon>
        <taxon>Fungi</taxon>
        <taxon>Dikarya</taxon>
        <taxon>Ascomycota</taxon>
        <taxon>Pezizomycotina</taxon>
        <taxon>Sordariomycetes</taxon>
        <taxon>Xylariomycetidae</taxon>
        <taxon>Amphisphaeriales</taxon>
        <taxon>Apiosporaceae</taxon>
        <taxon>Apiospora</taxon>
    </lineage>
</organism>
<evidence type="ECO:0000256" key="1">
    <source>
        <dbReference type="SAM" id="MobiDB-lite"/>
    </source>
</evidence>
<proteinExistence type="predicted"/>
<feature type="region of interest" description="Disordered" evidence="1">
    <location>
        <begin position="254"/>
        <end position="286"/>
    </location>
</feature>
<evidence type="ECO:0000313" key="4">
    <source>
        <dbReference type="Proteomes" id="UP001480595"/>
    </source>
</evidence>
<reference evidence="3 4" key="1">
    <citation type="submission" date="2023-01" db="EMBL/GenBank/DDBJ databases">
        <title>Analysis of 21 Apiospora genomes using comparative genomics revels a genus with tremendous synthesis potential of carbohydrate active enzymes and secondary metabolites.</title>
        <authorList>
            <person name="Sorensen T."/>
        </authorList>
    </citation>
    <scope>NUCLEOTIDE SEQUENCE [LARGE SCALE GENOMIC DNA]</scope>
    <source>
        <strain evidence="3 4">CBS 135458</strain>
    </source>
</reference>
<comment type="caution">
    <text evidence="3">The sequence shown here is derived from an EMBL/GenBank/DDBJ whole genome shotgun (WGS) entry which is preliminary data.</text>
</comment>